<dbReference type="GO" id="GO:0004601">
    <property type="term" value="F:peroxidase activity"/>
    <property type="evidence" value="ECO:0007669"/>
    <property type="project" value="InterPro"/>
</dbReference>
<evidence type="ECO:0000313" key="8">
    <source>
        <dbReference type="EMBL" id="KAK6917566.1"/>
    </source>
</evidence>
<dbReference type="GO" id="GO:0020037">
    <property type="term" value="F:heme binding"/>
    <property type="evidence" value="ECO:0007669"/>
    <property type="project" value="InterPro"/>
</dbReference>
<dbReference type="Gene3D" id="1.10.520.10">
    <property type="match status" value="1"/>
</dbReference>
<evidence type="ECO:0000256" key="1">
    <source>
        <dbReference type="ARBA" id="ARBA00022723"/>
    </source>
</evidence>
<dbReference type="Pfam" id="PF00305">
    <property type="entry name" value="Lipoxygenase"/>
    <property type="match status" value="1"/>
</dbReference>
<dbReference type="InterPro" id="IPR002016">
    <property type="entry name" value="Haem_peroxidase"/>
</dbReference>
<dbReference type="GO" id="GO:0034440">
    <property type="term" value="P:lipid oxidation"/>
    <property type="evidence" value="ECO:0007669"/>
    <property type="project" value="InterPro"/>
</dbReference>
<comment type="similarity">
    <text evidence="4">Belongs to the peroxidase family.</text>
</comment>
<keyword evidence="5" id="KW-0812">Transmembrane</keyword>
<dbReference type="Proteomes" id="UP001370490">
    <property type="component" value="Unassembled WGS sequence"/>
</dbReference>
<dbReference type="InterPro" id="IPR010255">
    <property type="entry name" value="Haem_peroxidase_sf"/>
</dbReference>
<keyword evidence="5" id="KW-0472">Membrane</keyword>
<keyword evidence="9" id="KW-1185">Reference proteome</keyword>
<gene>
    <name evidence="8" type="ORF">RJ641_018317</name>
</gene>
<dbReference type="PANTHER" id="PTHR11771">
    <property type="entry name" value="LIPOXYGENASE"/>
    <property type="match status" value="1"/>
</dbReference>
<evidence type="ECO:0000259" key="6">
    <source>
        <dbReference type="PROSITE" id="PS50873"/>
    </source>
</evidence>
<accession>A0AAN8YYB2</accession>
<evidence type="ECO:0000256" key="2">
    <source>
        <dbReference type="ARBA" id="ARBA00022964"/>
    </source>
</evidence>
<sequence length="147" mass="15901">MSEQDTTPGQLFSTPLDCVLRFDLGCDGSALLNSSSNPISTAERTAIPNRTLRDFDQIDAIKEAGVKSCPGVIVFCCITVENACYSESIYVGHFDVRCAHWRPKLPALYDLSTILTILICLASGLHAAVNSGQYPLGGYVLSRPTLM</sequence>
<dbReference type="SUPFAM" id="SSF48484">
    <property type="entry name" value="Lipoxigenase"/>
    <property type="match status" value="1"/>
</dbReference>
<reference evidence="8 9" key="1">
    <citation type="submission" date="2023-12" db="EMBL/GenBank/DDBJ databases">
        <title>A high-quality genome assembly for Dillenia turbinata (Dilleniales).</title>
        <authorList>
            <person name="Chanderbali A."/>
        </authorList>
    </citation>
    <scope>NUCLEOTIDE SEQUENCE [LARGE SCALE GENOMIC DNA]</scope>
    <source>
        <strain evidence="8">LSX21</strain>
        <tissue evidence="8">Leaf</tissue>
    </source>
</reference>
<evidence type="ECO:0000256" key="3">
    <source>
        <dbReference type="ARBA" id="ARBA00023002"/>
    </source>
</evidence>
<dbReference type="GO" id="GO:0016702">
    <property type="term" value="F:oxidoreductase activity, acting on single donors with incorporation of molecular oxygen, incorporation of two atoms of oxygen"/>
    <property type="evidence" value="ECO:0007669"/>
    <property type="project" value="InterPro"/>
</dbReference>
<organism evidence="8 9">
    <name type="scientific">Dillenia turbinata</name>
    <dbReference type="NCBI Taxonomy" id="194707"/>
    <lineage>
        <taxon>Eukaryota</taxon>
        <taxon>Viridiplantae</taxon>
        <taxon>Streptophyta</taxon>
        <taxon>Embryophyta</taxon>
        <taxon>Tracheophyta</taxon>
        <taxon>Spermatophyta</taxon>
        <taxon>Magnoliopsida</taxon>
        <taxon>eudicotyledons</taxon>
        <taxon>Gunneridae</taxon>
        <taxon>Pentapetalae</taxon>
        <taxon>Dilleniales</taxon>
        <taxon>Dilleniaceae</taxon>
        <taxon>Dillenia</taxon>
    </lineage>
</organism>
<evidence type="ECO:0000256" key="5">
    <source>
        <dbReference type="SAM" id="Phobius"/>
    </source>
</evidence>
<feature type="transmembrane region" description="Helical" evidence="5">
    <location>
        <begin position="107"/>
        <end position="129"/>
    </location>
</feature>
<keyword evidence="2" id="KW-0223">Dioxygenase</keyword>
<dbReference type="SUPFAM" id="SSF48113">
    <property type="entry name" value="Heme-dependent peroxidases"/>
    <property type="match status" value="1"/>
</dbReference>
<keyword evidence="5" id="KW-1133">Transmembrane helix</keyword>
<dbReference type="GO" id="GO:0046872">
    <property type="term" value="F:metal ion binding"/>
    <property type="evidence" value="ECO:0007669"/>
    <property type="project" value="UniProtKB-KW"/>
</dbReference>
<dbReference type="InterPro" id="IPR036226">
    <property type="entry name" value="LipOase_C_sf"/>
</dbReference>
<feature type="domain" description="Plant heme peroxidase family profile" evidence="6">
    <location>
        <begin position="22"/>
        <end position="73"/>
    </location>
</feature>
<evidence type="ECO:0000256" key="4">
    <source>
        <dbReference type="RuleBase" id="RU004241"/>
    </source>
</evidence>
<dbReference type="PROSITE" id="PS50873">
    <property type="entry name" value="PEROXIDASE_4"/>
    <property type="match status" value="1"/>
</dbReference>
<feature type="domain" description="Lipoxygenase" evidence="7">
    <location>
        <begin position="83"/>
        <end position="147"/>
    </location>
</feature>
<keyword evidence="1" id="KW-0479">Metal-binding</keyword>
<evidence type="ECO:0000259" key="7">
    <source>
        <dbReference type="PROSITE" id="PS51393"/>
    </source>
</evidence>
<evidence type="ECO:0000313" key="9">
    <source>
        <dbReference type="Proteomes" id="UP001370490"/>
    </source>
</evidence>
<dbReference type="GO" id="GO:0006979">
    <property type="term" value="P:response to oxidative stress"/>
    <property type="evidence" value="ECO:0007669"/>
    <property type="project" value="InterPro"/>
</dbReference>
<dbReference type="InterPro" id="IPR013819">
    <property type="entry name" value="LipOase_C"/>
</dbReference>
<dbReference type="Pfam" id="PF00141">
    <property type="entry name" value="peroxidase"/>
    <property type="match status" value="1"/>
</dbReference>
<dbReference type="PROSITE" id="PS51393">
    <property type="entry name" value="LIPOXYGENASE_3"/>
    <property type="match status" value="1"/>
</dbReference>
<proteinExistence type="inferred from homology"/>
<dbReference type="EMBL" id="JBAMMX010000023">
    <property type="protein sequence ID" value="KAK6917566.1"/>
    <property type="molecule type" value="Genomic_DNA"/>
</dbReference>
<dbReference type="Gene3D" id="1.20.245.10">
    <property type="entry name" value="Lipoxygenase-1, Domain 5"/>
    <property type="match status" value="1"/>
</dbReference>
<dbReference type="AlphaFoldDB" id="A0AAN8YYB2"/>
<protein>
    <submittedName>
        <fullName evidence="8">Lipoxygenase, C-terminal</fullName>
    </submittedName>
</protein>
<comment type="caution">
    <text evidence="8">The sequence shown here is derived from an EMBL/GenBank/DDBJ whole genome shotgun (WGS) entry which is preliminary data.</text>
</comment>
<keyword evidence="3" id="KW-0560">Oxidoreductase</keyword>
<dbReference type="InterPro" id="IPR000907">
    <property type="entry name" value="LipOase"/>
</dbReference>
<name>A0AAN8YYB2_9MAGN</name>